<keyword evidence="2" id="KW-0723">Serine/threonine-protein kinase</keyword>
<dbReference type="GO" id="GO:0005524">
    <property type="term" value="F:ATP binding"/>
    <property type="evidence" value="ECO:0007669"/>
    <property type="project" value="UniProtKB-KW"/>
</dbReference>
<evidence type="ECO:0000256" key="10">
    <source>
        <dbReference type="ARBA" id="ARBA00022989"/>
    </source>
</evidence>
<dbReference type="EMBL" id="RWGY01000029">
    <property type="protein sequence ID" value="TVU19984.1"/>
    <property type="molecule type" value="Genomic_DNA"/>
</dbReference>
<evidence type="ECO:0000256" key="7">
    <source>
        <dbReference type="ARBA" id="ARBA00022741"/>
    </source>
</evidence>
<feature type="signal peptide" evidence="14">
    <location>
        <begin position="1"/>
        <end position="23"/>
    </location>
</feature>
<dbReference type="OrthoDB" id="10261027at2759"/>
<dbReference type="AlphaFoldDB" id="A0A5J9U914"/>
<dbReference type="FunFam" id="3.30.200.20:FF:000142">
    <property type="entry name" value="Cysteine-rich receptor-like protein kinase 10"/>
    <property type="match status" value="1"/>
</dbReference>
<evidence type="ECO:0000313" key="17">
    <source>
        <dbReference type="EMBL" id="TVU19984.1"/>
    </source>
</evidence>
<dbReference type="Gene3D" id="3.30.430.20">
    <property type="entry name" value="Gnk2 domain, C-X8-C-X2-C motif"/>
    <property type="match status" value="2"/>
</dbReference>
<dbReference type="Proteomes" id="UP000324897">
    <property type="component" value="Chromosome 7"/>
</dbReference>
<dbReference type="GO" id="GO:0005886">
    <property type="term" value="C:plasma membrane"/>
    <property type="evidence" value="ECO:0007669"/>
    <property type="project" value="TreeGrafter"/>
</dbReference>
<feature type="transmembrane region" description="Helical" evidence="13">
    <location>
        <begin position="294"/>
        <end position="315"/>
    </location>
</feature>
<evidence type="ECO:0000256" key="8">
    <source>
        <dbReference type="ARBA" id="ARBA00022777"/>
    </source>
</evidence>
<dbReference type="InterPro" id="IPR001245">
    <property type="entry name" value="Ser-Thr/Tyr_kinase_cat_dom"/>
</dbReference>
<keyword evidence="7" id="KW-0547">Nucleotide-binding</keyword>
<comment type="subcellular location">
    <subcellularLocation>
        <location evidence="1">Membrane</location>
        <topology evidence="1">Single-pass membrane protein</topology>
    </subcellularLocation>
</comment>
<dbReference type="InterPro" id="IPR011009">
    <property type="entry name" value="Kinase-like_dom_sf"/>
</dbReference>
<reference evidence="17 18" key="1">
    <citation type="journal article" date="2019" name="Sci. Rep.">
        <title>A high-quality genome of Eragrostis curvula grass provides insights into Poaceae evolution and supports new strategies to enhance forage quality.</title>
        <authorList>
            <person name="Carballo J."/>
            <person name="Santos B.A.C.M."/>
            <person name="Zappacosta D."/>
            <person name="Garbus I."/>
            <person name="Selva J.P."/>
            <person name="Gallo C.A."/>
            <person name="Diaz A."/>
            <person name="Albertini E."/>
            <person name="Caccamo M."/>
            <person name="Echenique V."/>
        </authorList>
    </citation>
    <scope>NUCLEOTIDE SEQUENCE [LARGE SCALE GENOMIC DNA]</scope>
    <source>
        <strain evidence="18">cv. Victoria</strain>
        <tissue evidence="17">Leaf</tissue>
    </source>
</reference>
<dbReference type="PANTHER" id="PTHR27002:SF1050">
    <property type="entry name" value="CYSTEINE-RICH RECEPTOR-LIKE PROTEIN KINASE 5"/>
    <property type="match status" value="1"/>
</dbReference>
<dbReference type="SUPFAM" id="SSF56112">
    <property type="entry name" value="Protein kinase-like (PK-like)"/>
    <property type="match status" value="1"/>
</dbReference>
<gene>
    <name evidence="17" type="ORF">EJB05_36170</name>
</gene>
<evidence type="ECO:0000256" key="2">
    <source>
        <dbReference type="ARBA" id="ARBA00022527"/>
    </source>
</evidence>
<evidence type="ECO:0000256" key="5">
    <source>
        <dbReference type="ARBA" id="ARBA00022729"/>
    </source>
</evidence>
<evidence type="ECO:0000256" key="1">
    <source>
        <dbReference type="ARBA" id="ARBA00004167"/>
    </source>
</evidence>
<keyword evidence="11 13" id="KW-0472">Membrane</keyword>
<evidence type="ECO:0008006" key="19">
    <source>
        <dbReference type="Google" id="ProtNLM"/>
    </source>
</evidence>
<feature type="domain" description="Protein kinase" evidence="15">
    <location>
        <begin position="355"/>
        <end position="566"/>
    </location>
</feature>
<keyword evidence="9" id="KW-0067">ATP-binding</keyword>
<evidence type="ECO:0000256" key="3">
    <source>
        <dbReference type="ARBA" id="ARBA00022679"/>
    </source>
</evidence>
<evidence type="ECO:0000256" key="12">
    <source>
        <dbReference type="ARBA" id="ARBA00023180"/>
    </source>
</evidence>
<dbReference type="Pfam" id="PF07714">
    <property type="entry name" value="PK_Tyr_Ser-Thr"/>
    <property type="match status" value="1"/>
</dbReference>
<keyword evidence="6" id="KW-0677">Repeat</keyword>
<feature type="non-terminal residue" evidence="17">
    <location>
        <position position="1"/>
    </location>
</feature>
<keyword evidence="10 13" id="KW-1133">Transmembrane helix</keyword>
<evidence type="ECO:0000256" key="9">
    <source>
        <dbReference type="ARBA" id="ARBA00022840"/>
    </source>
</evidence>
<dbReference type="PROSITE" id="PS51473">
    <property type="entry name" value="GNK2"/>
    <property type="match status" value="2"/>
</dbReference>
<protein>
    <recommendedName>
        <fullName evidence="19">Gnk2-homologous domain-containing protein</fullName>
    </recommendedName>
</protein>
<feature type="domain" description="Gnk2-homologous" evidence="16">
    <location>
        <begin position="136"/>
        <end position="242"/>
    </location>
</feature>
<evidence type="ECO:0000256" key="4">
    <source>
        <dbReference type="ARBA" id="ARBA00022692"/>
    </source>
</evidence>
<dbReference type="Gramene" id="TVU19984">
    <property type="protein sequence ID" value="TVU19984"/>
    <property type="gene ID" value="EJB05_36170"/>
</dbReference>
<keyword evidence="12" id="KW-0325">Glycoprotein</keyword>
<evidence type="ECO:0000256" key="13">
    <source>
        <dbReference type="SAM" id="Phobius"/>
    </source>
</evidence>
<name>A0A5J9U914_9POAL</name>
<evidence type="ECO:0000259" key="16">
    <source>
        <dbReference type="PROSITE" id="PS51473"/>
    </source>
</evidence>
<evidence type="ECO:0000256" key="14">
    <source>
        <dbReference type="SAM" id="SignalP"/>
    </source>
</evidence>
<keyword evidence="5 14" id="KW-0732">Signal</keyword>
<dbReference type="InterPro" id="IPR002902">
    <property type="entry name" value="GNK2"/>
</dbReference>
<dbReference type="Gene3D" id="1.10.510.10">
    <property type="entry name" value="Transferase(Phosphotransferase) domain 1"/>
    <property type="match status" value="1"/>
</dbReference>
<dbReference type="PROSITE" id="PS50011">
    <property type="entry name" value="PROTEIN_KINASE_DOM"/>
    <property type="match status" value="1"/>
</dbReference>
<accession>A0A5J9U914</accession>
<keyword evidence="3" id="KW-0808">Transferase</keyword>
<keyword evidence="18" id="KW-1185">Reference proteome</keyword>
<evidence type="ECO:0000259" key="15">
    <source>
        <dbReference type="PROSITE" id="PS50011"/>
    </source>
</evidence>
<keyword evidence="4 13" id="KW-0812">Transmembrane</keyword>
<organism evidence="17 18">
    <name type="scientific">Eragrostis curvula</name>
    <name type="common">weeping love grass</name>
    <dbReference type="NCBI Taxonomy" id="38414"/>
    <lineage>
        <taxon>Eukaryota</taxon>
        <taxon>Viridiplantae</taxon>
        <taxon>Streptophyta</taxon>
        <taxon>Embryophyta</taxon>
        <taxon>Tracheophyta</taxon>
        <taxon>Spermatophyta</taxon>
        <taxon>Magnoliopsida</taxon>
        <taxon>Liliopsida</taxon>
        <taxon>Poales</taxon>
        <taxon>Poaceae</taxon>
        <taxon>PACMAD clade</taxon>
        <taxon>Chloridoideae</taxon>
        <taxon>Eragrostideae</taxon>
        <taxon>Eragrostidinae</taxon>
        <taxon>Eragrostis</taxon>
    </lineage>
</organism>
<keyword evidence="8" id="KW-0418">Kinase</keyword>
<evidence type="ECO:0000256" key="6">
    <source>
        <dbReference type="ARBA" id="ARBA00022737"/>
    </source>
</evidence>
<feature type="chain" id="PRO_5023821766" description="Gnk2-homologous domain-containing protein" evidence="14">
    <location>
        <begin position="24"/>
        <end position="566"/>
    </location>
</feature>
<dbReference type="InterPro" id="IPR038408">
    <property type="entry name" value="GNK2_sf"/>
</dbReference>
<evidence type="ECO:0000313" key="18">
    <source>
        <dbReference type="Proteomes" id="UP000324897"/>
    </source>
</evidence>
<dbReference type="CDD" id="cd23509">
    <property type="entry name" value="Gnk2-like"/>
    <property type="match status" value="2"/>
</dbReference>
<comment type="caution">
    <text evidence="17">The sequence shown here is derived from an EMBL/GenBank/DDBJ whole genome shotgun (WGS) entry which is preliminary data.</text>
</comment>
<dbReference type="Pfam" id="PF01657">
    <property type="entry name" value="Stress-antifung"/>
    <property type="match status" value="2"/>
</dbReference>
<feature type="domain" description="Gnk2-homologous" evidence="16">
    <location>
        <begin position="25"/>
        <end position="129"/>
    </location>
</feature>
<sequence length="566" mass="61866">MHRLLPLLLLVCSSSLLAAPANAGDDIYIQCGSDVNYTLGGAFQANLDAVLSSLPAAAAASWGFAKNATGAAAPDQAYGLAQCRRDVSSPLCSNCVEKMAQKLRDACLGQKNAIIFSETCMLRHSNVSFFGEPDAGYLLKYYKAVLNASEPELFASRLDALMRSLKTKAAYGSPLMFAADVTDVAPLVKIYGVAQCTGDLGKDDCYKCLDRAVAYIPSYWETKQGGQSILWSCFVRFEASLFYNASGAEEAMSAALAPVPAPGAGSTNNRHGSTGQIGILANKFIIVLKRLKTALLVSVPVAVTLLVLLFVAVYVCKKNRKLHKHVQIASNNEEMGSSDSLQYDLNTLRAATDNFSEQNKLGQGGFGPVYKGKLPNGQNIAVKRLSTTSQQGQAEMKNEVVLVAKLQHKNLVRLFGYCIEKHEMLLVYEFLRNKSLDKILYVYIKSVLLTNCLNGELTLVMHCWYGQVWRHWHQGNVTQLVDDCPADEHGKQEMLRCIHIGLLCVQDDAQLRPRMAAVIHMLKSRPMTLASPSEPLFEVPGERPRVAALEPSVNKASISHSEVEPR</sequence>
<dbReference type="PANTHER" id="PTHR27002">
    <property type="entry name" value="RECEPTOR-LIKE SERINE/THREONINE-PROTEIN KINASE SD1-8"/>
    <property type="match status" value="1"/>
</dbReference>
<proteinExistence type="predicted"/>
<evidence type="ECO:0000256" key="11">
    <source>
        <dbReference type="ARBA" id="ARBA00023136"/>
    </source>
</evidence>
<dbReference type="GO" id="GO:0004674">
    <property type="term" value="F:protein serine/threonine kinase activity"/>
    <property type="evidence" value="ECO:0007669"/>
    <property type="project" value="UniProtKB-KW"/>
</dbReference>
<dbReference type="Gene3D" id="3.30.200.20">
    <property type="entry name" value="Phosphorylase Kinase, domain 1"/>
    <property type="match status" value="1"/>
</dbReference>
<dbReference type="InterPro" id="IPR000719">
    <property type="entry name" value="Prot_kinase_dom"/>
</dbReference>